<keyword evidence="9" id="KW-0699">rRNA-binding</keyword>
<dbReference type="Pfam" id="PF14622">
    <property type="entry name" value="Ribonucleas_3_3"/>
    <property type="match status" value="1"/>
</dbReference>
<feature type="active site" evidence="9">
    <location>
        <position position="55"/>
    </location>
</feature>
<gene>
    <name evidence="9" type="primary">rnc</name>
    <name evidence="12" type="ORF">C8D99_10422</name>
</gene>
<dbReference type="InterPro" id="IPR014720">
    <property type="entry name" value="dsRBD_dom"/>
</dbReference>
<dbReference type="EMBL" id="SORI01000004">
    <property type="protein sequence ID" value="TDY61784.1"/>
    <property type="molecule type" value="Genomic_DNA"/>
</dbReference>
<evidence type="ECO:0000313" key="12">
    <source>
        <dbReference type="EMBL" id="TDY61784.1"/>
    </source>
</evidence>
<dbReference type="GO" id="GO:0019843">
    <property type="term" value="F:rRNA binding"/>
    <property type="evidence" value="ECO:0007669"/>
    <property type="project" value="UniProtKB-KW"/>
</dbReference>
<feature type="binding site" evidence="9">
    <location>
        <position position="123"/>
    </location>
    <ligand>
        <name>Mg(2+)</name>
        <dbReference type="ChEBI" id="CHEBI:18420"/>
    </ligand>
</feature>
<name>A0A4R8M948_9BACT</name>
<dbReference type="SUPFAM" id="SSF54768">
    <property type="entry name" value="dsRNA-binding domain-like"/>
    <property type="match status" value="1"/>
</dbReference>
<evidence type="ECO:0000259" key="10">
    <source>
        <dbReference type="PROSITE" id="PS50137"/>
    </source>
</evidence>
<keyword evidence="9" id="KW-0819">tRNA processing</keyword>
<evidence type="ECO:0000259" key="11">
    <source>
        <dbReference type="PROSITE" id="PS50142"/>
    </source>
</evidence>
<comment type="similarity">
    <text evidence="2">Belongs to the ribonuclease III family.</text>
</comment>
<dbReference type="GO" id="GO:0003725">
    <property type="term" value="F:double-stranded RNA binding"/>
    <property type="evidence" value="ECO:0007669"/>
    <property type="project" value="TreeGrafter"/>
</dbReference>
<dbReference type="InterPro" id="IPR000999">
    <property type="entry name" value="RNase_III_dom"/>
</dbReference>
<keyword evidence="5 9" id="KW-0540">Nuclease</keyword>
<dbReference type="PROSITE" id="PS50137">
    <property type="entry name" value="DS_RBD"/>
    <property type="match status" value="1"/>
</dbReference>
<keyword evidence="4 9" id="KW-0507">mRNA processing</keyword>
<dbReference type="GO" id="GO:0046872">
    <property type="term" value="F:metal ion binding"/>
    <property type="evidence" value="ECO:0007669"/>
    <property type="project" value="UniProtKB-KW"/>
</dbReference>
<protein>
    <recommendedName>
        <fullName evidence="9">Ribonuclease 3</fullName>
        <ecNumber evidence="9">3.1.26.3</ecNumber>
    </recommendedName>
    <alternativeName>
        <fullName evidence="9">Ribonuclease III</fullName>
        <shortName evidence="9">RNase III</shortName>
    </alternativeName>
</protein>
<dbReference type="GO" id="GO:0006397">
    <property type="term" value="P:mRNA processing"/>
    <property type="evidence" value="ECO:0007669"/>
    <property type="project" value="UniProtKB-UniRule"/>
</dbReference>
<dbReference type="SMART" id="SM00358">
    <property type="entry name" value="DSRM"/>
    <property type="match status" value="1"/>
</dbReference>
<dbReference type="InterPro" id="IPR011907">
    <property type="entry name" value="RNase_III"/>
</dbReference>
<organism evidence="12 13">
    <name type="scientific">Aminivibrio pyruvatiphilus</name>
    <dbReference type="NCBI Taxonomy" id="1005740"/>
    <lineage>
        <taxon>Bacteria</taxon>
        <taxon>Thermotogati</taxon>
        <taxon>Synergistota</taxon>
        <taxon>Synergistia</taxon>
        <taxon>Synergistales</taxon>
        <taxon>Aminobacteriaceae</taxon>
        <taxon>Aminivibrio</taxon>
    </lineage>
</organism>
<evidence type="ECO:0000256" key="8">
    <source>
        <dbReference type="ARBA" id="ARBA00022884"/>
    </source>
</evidence>
<dbReference type="RefSeq" id="WP_133956749.1">
    <property type="nucleotide sequence ID" value="NZ_SORI01000004.1"/>
</dbReference>
<dbReference type="FunFam" id="1.10.1520.10:FF:000001">
    <property type="entry name" value="Ribonuclease 3"/>
    <property type="match status" value="1"/>
</dbReference>
<comment type="catalytic activity">
    <reaction evidence="1 9">
        <text>Endonucleolytic cleavage to 5'-phosphomonoester.</text>
        <dbReference type="EC" id="3.1.26.3"/>
    </reaction>
</comment>
<accession>A0A4R8M948</accession>
<keyword evidence="9" id="KW-0460">Magnesium</keyword>
<feature type="active site" evidence="9">
    <location>
        <position position="126"/>
    </location>
</feature>
<dbReference type="OrthoDB" id="9805026at2"/>
<dbReference type="Gene3D" id="3.30.160.20">
    <property type="match status" value="1"/>
</dbReference>
<dbReference type="PANTHER" id="PTHR11207">
    <property type="entry name" value="RIBONUCLEASE III"/>
    <property type="match status" value="1"/>
</dbReference>
<evidence type="ECO:0000256" key="9">
    <source>
        <dbReference type="HAMAP-Rule" id="MF_00104"/>
    </source>
</evidence>
<dbReference type="PROSITE" id="PS00517">
    <property type="entry name" value="RNASE_3_1"/>
    <property type="match status" value="1"/>
</dbReference>
<keyword evidence="9" id="KW-0479">Metal-binding</keyword>
<feature type="binding site" evidence="9">
    <location>
        <position position="126"/>
    </location>
    <ligand>
        <name>Mg(2+)</name>
        <dbReference type="ChEBI" id="CHEBI:18420"/>
    </ligand>
</feature>
<proteinExistence type="inferred from homology"/>
<evidence type="ECO:0000256" key="2">
    <source>
        <dbReference type="ARBA" id="ARBA00010183"/>
    </source>
</evidence>
<dbReference type="AlphaFoldDB" id="A0A4R8M948"/>
<dbReference type="SMART" id="SM00535">
    <property type="entry name" value="RIBOc"/>
    <property type="match status" value="1"/>
</dbReference>
<feature type="domain" description="DRBM" evidence="10">
    <location>
        <begin position="164"/>
        <end position="233"/>
    </location>
</feature>
<comment type="cofactor">
    <cofactor evidence="9">
        <name>Mg(2+)</name>
        <dbReference type="ChEBI" id="CHEBI:18420"/>
    </cofactor>
</comment>
<comment type="subunit">
    <text evidence="9">Homodimer.</text>
</comment>
<dbReference type="GO" id="GO:0005737">
    <property type="term" value="C:cytoplasm"/>
    <property type="evidence" value="ECO:0007669"/>
    <property type="project" value="UniProtKB-SubCell"/>
</dbReference>
<feature type="domain" description="RNase III" evidence="11">
    <location>
        <begin position="11"/>
        <end position="137"/>
    </location>
</feature>
<dbReference type="GO" id="GO:0010468">
    <property type="term" value="P:regulation of gene expression"/>
    <property type="evidence" value="ECO:0007669"/>
    <property type="project" value="TreeGrafter"/>
</dbReference>
<evidence type="ECO:0000256" key="6">
    <source>
        <dbReference type="ARBA" id="ARBA00022759"/>
    </source>
</evidence>
<sequence>MNYAAWFSGELEKLQDRLGYCFSDAGKLENALVHSSYAYEKGKSDHNERMEYLGDAVLELGVSRFLYDSFPSFDEGRLTRSRAAIVCGKSLAEWGRELGLSELLRTGRGLETEQVRHGSLCSDAVEALLGAVFLDGGFSRAMDVVNRYLAFHFSRHPIDGEENDPKSALQMLAHEKGMPSPVYEILSVSGPAHSPVFSVRVLVGSEEAGAGEGESRKSAEFAAARNAVFLLNREASETK</sequence>
<comment type="function">
    <text evidence="9">Digests double-stranded RNA. Involved in the processing of primary rRNA transcript to yield the immediate precursors to the large and small rRNAs (23S and 16S). Processes some mRNAs, and tRNAs when they are encoded in the rRNA operon. Processes pre-crRNA and tracrRNA of type II CRISPR loci if present in the organism.</text>
</comment>
<dbReference type="CDD" id="cd10845">
    <property type="entry name" value="DSRM_RNAse_III_family"/>
    <property type="match status" value="1"/>
</dbReference>
<keyword evidence="13" id="KW-1185">Reference proteome</keyword>
<dbReference type="GO" id="GO:0008033">
    <property type="term" value="P:tRNA processing"/>
    <property type="evidence" value="ECO:0007669"/>
    <property type="project" value="UniProtKB-KW"/>
</dbReference>
<dbReference type="Proteomes" id="UP000295066">
    <property type="component" value="Unassembled WGS sequence"/>
</dbReference>
<keyword evidence="7 9" id="KW-0378">Hydrolase</keyword>
<evidence type="ECO:0000313" key="13">
    <source>
        <dbReference type="Proteomes" id="UP000295066"/>
    </source>
</evidence>
<dbReference type="GO" id="GO:0004525">
    <property type="term" value="F:ribonuclease III activity"/>
    <property type="evidence" value="ECO:0007669"/>
    <property type="project" value="UniProtKB-UniRule"/>
</dbReference>
<dbReference type="HAMAP" id="MF_00104">
    <property type="entry name" value="RNase_III"/>
    <property type="match status" value="1"/>
</dbReference>
<evidence type="ECO:0000256" key="5">
    <source>
        <dbReference type="ARBA" id="ARBA00022722"/>
    </source>
</evidence>
<feature type="binding site" evidence="9">
    <location>
        <position position="51"/>
    </location>
    <ligand>
        <name>Mg(2+)</name>
        <dbReference type="ChEBI" id="CHEBI:18420"/>
    </ligand>
</feature>
<comment type="subcellular location">
    <subcellularLocation>
        <location evidence="9">Cytoplasm</location>
    </subcellularLocation>
</comment>
<dbReference type="GO" id="GO:0006364">
    <property type="term" value="P:rRNA processing"/>
    <property type="evidence" value="ECO:0007669"/>
    <property type="project" value="UniProtKB-UniRule"/>
</dbReference>
<keyword evidence="8 9" id="KW-0694">RNA-binding</keyword>
<dbReference type="CDD" id="cd00593">
    <property type="entry name" value="RIBOc"/>
    <property type="match status" value="1"/>
</dbReference>
<keyword evidence="6 9" id="KW-0255">Endonuclease</keyword>
<reference evidence="12 13" key="1">
    <citation type="submission" date="2019-03" db="EMBL/GenBank/DDBJ databases">
        <title>Genomic Encyclopedia of Type Strains, Phase IV (KMG-IV): sequencing the most valuable type-strain genomes for metagenomic binning, comparative biology and taxonomic classification.</title>
        <authorList>
            <person name="Goeker M."/>
        </authorList>
    </citation>
    <scope>NUCLEOTIDE SEQUENCE [LARGE SCALE GENOMIC DNA]</scope>
    <source>
        <strain evidence="12 13">DSM 25964</strain>
    </source>
</reference>
<keyword evidence="9" id="KW-0963">Cytoplasm</keyword>
<evidence type="ECO:0000256" key="3">
    <source>
        <dbReference type="ARBA" id="ARBA00022552"/>
    </source>
</evidence>
<dbReference type="InterPro" id="IPR036389">
    <property type="entry name" value="RNase_III_sf"/>
</dbReference>
<comment type="caution">
    <text evidence="12">The sequence shown here is derived from an EMBL/GenBank/DDBJ whole genome shotgun (WGS) entry which is preliminary data.</text>
</comment>
<dbReference type="PROSITE" id="PS50142">
    <property type="entry name" value="RNASE_3_2"/>
    <property type="match status" value="1"/>
</dbReference>
<evidence type="ECO:0000256" key="4">
    <source>
        <dbReference type="ARBA" id="ARBA00022664"/>
    </source>
</evidence>
<dbReference type="PANTHER" id="PTHR11207:SF0">
    <property type="entry name" value="RIBONUCLEASE 3"/>
    <property type="match status" value="1"/>
</dbReference>
<dbReference type="SUPFAM" id="SSF69065">
    <property type="entry name" value="RNase III domain-like"/>
    <property type="match status" value="1"/>
</dbReference>
<keyword evidence="3 9" id="KW-0698">rRNA processing</keyword>
<dbReference type="EC" id="3.1.26.3" evidence="9"/>
<dbReference type="Pfam" id="PF00035">
    <property type="entry name" value="dsrm"/>
    <property type="match status" value="1"/>
</dbReference>
<dbReference type="Gene3D" id="1.10.1520.10">
    <property type="entry name" value="Ribonuclease III domain"/>
    <property type="match status" value="1"/>
</dbReference>
<evidence type="ECO:0000256" key="7">
    <source>
        <dbReference type="ARBA" id="ARBA00022801"/>
    </source>
</evidence>
<dbReference type="NCBIfam" id="TIGR02191">
    <property type="entry name" value="RNaseIII"/>
    <property type="match status" value="1"/>
</dbReference>
<evidence type="ECO:0000256" key="1">
    <source>
        <dbReference type="ARBA" id="ARBA00000109"/>
    </source>
</evidence>